<comment type="caution">
    <text evidence="2">The sequence shown here is derived from an EMBL/GenBank/DDBJ whole genome shotgun (WGS) entry which is preliminary data.</text>
</comment>
<gene>
    <name evidence="2" type="ORF">L566_2771</name>
</gene>
<dbReference type="Proteomes" id="UP000018679">
    <property type="component" value="Unassembled WGS sequence"/>
</dbReference>
<sequence>MPRRFPILAPEHPGLGAPSPRALPGCPRASSTKGSEVRARIAAHPPRG</sequence>
<feature type="region of interest" description="Disordered" evidence="1">
    <location>
        <begin position="1"/>
        <end position="48"/>
    </location>
</feature>
<organism evidence="2 3">
    <name type="scientific">Bordetella pertussis CHLA-26</name>
    <dbReference type="NCBI Taxonomy" id="1331284"/>
    <lineage>
        <taxon>Bacteria</taxon>
        <taxon>Pseudomonadati</taxon>
        <taxon>Pseudomonadota</taxon>
        <taxon>Betaproteobacteria</taxon>
        <taxon>Burkholderiales</taxon>
        <taxon>Alcaligenaceae</taxon>
        <taxon>Bordetella</taxon>
    </lineage>
</organism>
<reference evidence="2 3" key="1">
    <citation type="journal article" date="2013" name="Genome Announc.">
        <title>Genome Sequences of 28 Bordetella pertussis U.S. Outbreak Strains Dating from 2010 to 2012.</title>
        <authorList>
            <person name="Harvill E.T."/>
            <person name="Goodfield L.L."/>
            <person name="Ivanov Y."/>
            <person name="Meyer J.A."/>
            <person name="Newth C."/>
            <person name="Cassiday P."/>
            <person name="Tondella M.L."/>
            <person name="Liao P."/>
            <person name="Zimmerman J."/>
            <person name="Meert K."/>
            <person name="Wessel D."/>
            <person name="Berger J."/>
            <person name="Dean J.M."/>
            <person name="Holubkov R."/>
            <person name="Burr J."/>
            <person name="Liu T."/>
            <person name="Brinkac L."/>
            <person name="Kim M."/>
            <person name="Losada L."/>
        </authorList>
    </citation>
    <scope>NUCLEOTIDE SEQUENCE [LARGE SCALE GENOMIC DNA]</scope>
    <source>
        <strain evidence="2 3">CHLA-26</strain>
    </source>
</reference>
<dbReference type="EMBL" id="AXSB02000009">
    <property type="protein sequence ID" value="ETH31864.1"/>
    <property type="molecule type" value="Genomic_DNA"/>
</dbReference>
<protein>
    <submittedName>
        <fullName evidence="2">Uncharacterized protein</fullName>
    </submittedName>
</protein>
<evidence type="ECO:0000313" key="2">
    <source>
        <dbReference type="EMBL" id="ETH31864.1"/>
    </source>
</evidence>
<evidence type="ECO:0000313" key="3">
    <source>
        <dbReference type="Proteomes" id="UP000018679"/>
    </source>
</evidence>
<name>A0AAI9J4L4_BORPT</name>
<accession>A0AAI9J4L4</accession>
<evidence type="ECO:0000256" key="1">
    <source>
        <dbReference type="SAM" id="MobiDB-lite"/>
    </source>
</evidence>
<dbReference type="AlphaFoldDB" id="A0AAI9J4L4"/>
<proteinExistence type="predicted"/>